<protein>
    <submittedName>
        <fullName evidence="2">Uncharacterized protein</fullName>
    </submittedName>
</protein>
<dbReference type="EMBL" id="UINC01195037">
    <property type="protein sequence ID" value="SVE11419.1"/>
    <property type="molecule type" value="Genomic_DNA"/>
</dbReference>
<feature type="non-terminal residue" evidence="2">
    <location>
        <position position="1"/>
    </location>
</feature>
<proteinExistence type="predicted"/>
<gene>
    <name evidence="2" type="ORF">METZ01_LOCUS464273</name>
</gene>
<feature type="region of interest" description="Disordered" evidence="1">
    <location>
        <begin position="130"/>
        <end position="191"/>
    </location>
</feature>
<feature type="non-terminal residue" evidence="2">
    <location>
        <position position="249"/>
    </location>
</feature>
<evidence type="ECO:0000256" key="1">
    <source>
        <dbReference type="SAM" id="MobiDB-lite"/>
    </source>
</evidence>
<dbReference type="AlphaFoldDB" id="A0A383AV76"/>
<feature type="compositionally biased region" description="Basic and acidic residues" evidence="1">
    <location>
        <begin position="44"/>
        <end position="59"/>
    </location>
</feature>
<evidence type="ECO:0000313" key="2">
    <source>
        <dbReference type="EMBL" id="SVE11419.1"/>
    </source>
</evidence>
<name>A0A383AV76_9ZZZZ</name>
<feature type="region of interest" description="Disordered" evidence="1">
    <location>
        <begin position="1"/>
        <end position="102"/>
    </location>
</feature>
<reference evidence="2" key="1">
    <citation type="submission" date="2018-05" db="EMBL/GenBank/DDBJ databases">
        <authorList>
            <person name="Lanie J.A."/>
            <person name="Ng W.-L."/>
            <person name="Kazmierczak K.M."/>
            <person name="Andrzejewski T.M."/>
            <person name="Davidsen T.M."/>
            <person name="Wayne K.J."/>
            <person name="Tettelin H."/>
            <person name="Glass J.I."/>
            <person name="Rusch D."/>
            <person name="Podicherti R."/>
            <person name="Tsui H.-C.T."/>
            <person name="Winkler M.E."/>
        </authorList>
    </citation>
    <scope>NUCLEOTIDE SEQUENCE</scope>
</reference>
<sequence length="249" mass="27289">RGRSGCWQDNHGWSPDQGAQVARRSRALSDHRAGQPDGTVARRTRFEVPSRVRATDPRHVPRTSKCQPLPRQGLADCPYGSTGAQRGTAGEATSGAGVGFGDLRRGAQDERALFRQRTQAHEALQTRAANRAALPQLSADDGDTPQRQRRGLPGLSCAARRRPIPGQVSRWRPHRGPVRPHASQVKGGSSQVRWNAALPRASLLHRDLRTFRTGGASLRGGHRLRPRRNEPCRAFRSGRCGQAKGQCHL</sequence>
<organism evidence="2">
    <name type="scientific">marine metagenome</name>
    <dbReference type="NCBI Taxonomy" id="408172"/>
    <lineage>
        <taxon>unclassified sequences</taxon>
        <taxon>metagenomes</taxon>
        <taxon>ecological metagenomes</taxon>
    </lineage>
</organism>
<accession>A0A383AV76</accession>